<keyword evidence="3" id="KW-1185">Reference proteome</keyword>
<reference evidence="2 3" key="1">
    <citation type="journal article" date="2023" name="Insect Mol. Biol.">
        <title>Genome sequencing provides insights into the evolution of gene families encoding plant cell wall-degrading enzymes in longhorned beetles.</title>
        <authorList>
            <person name="Shin N.R."/>
            <person name="Okamura Y."/>
            <person name="Kirsch R."/>
            <person name="Pauchet Y."/>
        </authorList>
    </citation>
    <scope>NUCLEOTIDE SEQUENCE [LARGE SCALE GENOMIC DNA]</scope>
    <source>
        <strain evidence="2">EAD_L_NR</strain>
    </source>
</reference>
<dbReference type="AlphaFoldDB" id="A0AAV8V807"/>
<name>A0AAV8V807_9CUCU</name>
<evidence type="ECO:0000256" key="1">
    <source>
        <dbReference type="SAM" id="MobiDB-lite"/>
    </source>
</evidence>
<feature type="region of interest" description="Disordered" evidence="1">
    <location>
        <begin position="34"/>
        <end position="72"/>
    </location>
</feature>
<evidence type="ECO:0000313" key="2">
    <source>
        <dbReference type="EMBL" id="KAJ8910308.1"/>
    </source>
</evidence>
<dbReference type="Proteomes" id="UP001159042">
    <property type="component" value="Unassembled WGS sequence"/>
</dbReference>
<comment type="caution">
    <text evidence="2">The sequence shown here is derived from an EMBL/GenBank/DDBJ whole genome shotgun (WGS) entry which is preliminary data.</text>
</comment>
<gene>
    <name evidence="2" type="ORF">NQ315_003786</name>
</gene>
<dbReference type="EMBL" id="JANEYG010000320">
    <property type="protein sequence ID" value="KAJ8910308.1"/>
    <property type="molecule type" value="Genomic_DNA"/>
</dbReference>
<protein>
    <submittedName>
        <fullName evidence="2">Uncharacterized protein</fullName>
    </submittedName>
</protein>
<proteinExistence type="predicted"/>
<sequence length="116" mass="13701">MSLAKLSTVFGLSSTNLKKDYFTDLFNTIFNANYTPHSMNTEDRQRKGNRHRDRKDRQKVSGLAQTTPKRQELFKAKKYRNHTKRRVQVQIYPLSNSDASMQGEIAKHKYRTYSQR</sequence>
<evidence type="ECO:0000313" key="3">
    <source>
        <dbReference type="Proteomes" id="UP001159042"/>
    </source>
</evidence>
<accession>A0AAV8V807</accession>
<organism evidence="2 3">
    <name type="scientific">Exocentrus adspersus</name>
    <dbReference type="NCBI Taxonomy" id="1586481"/>
    <lineage>
        <taxon>Eukaryota</taxon>
        <taxon>Metazoa</taxon>
        <taxon>Ecdysozoa</taxon>
        <taxon>Arthropoda</taxon>
        <taxon>Hexapoda</taxon>
        <taxon>Insecta</taxon>
        <taxon>Pterygota</taxon>
        <taxon>Neoptera</taxon>
        <taxon>Endopterygota</taxon>
        <taxon>Coleoptera</taxon>
        <taxon>Polyphaga</taxon>
        <taxon>Cucujiformia</taxon>
        <taxon>Chrysomeloidea</taxon>
        <taxon>Cerambycidae</taxon>
        <taxon>Lamiinae</taxon>
        <taxon>Acanthocinini</taxon>
        <taxon>Exocentrus</taxon>
    </lineage>
</organism>